<protein>
    <recommendedName>
        <fullName evidence="1">CREG-like beta-barrel domain-containing protein</fullName>
    </recommendedName>
</protein>
<proteinExistence type="predicted"/>
<dbReference type="EMBL" id="JANBQB010000395">
    <property type="protein sequence ID" value="KAJ1976848.1"/>
    <property type="molecule type" value="Genomic_DNA"/>
</dbReference>
<dbReference type="Pfam" id="PF13883">
    <property type="entry name" value="CREG_beta-barrel"/>
    <property type="match status" value="1"/>
</dbReference>
<keyword evidence="3" id="KW-1185">Reference proteome</keyword>
<organism evidence="2 3">
    <name type="scientific">Dimargaris verticillata</name>
    <dbReference type="NCBI Taxonomy" id="2761393"/>
    <lineage>
        <taxon>Eukaryota</taxon>
        <taxon>Fungi</taxon>
        <taxon>Fungi incertae sedis</taxon>
        <taxon>Zoopagomycota</taxon>
        <taxon>Kickxellomycotina</taxon>
        <taxon>Dimargaritomycetes</taxon>
        <taxon>Dimargaritales</taxon>
        <taxon>Dimargaritaceae</taxon>
        <taxon>Dimargaris</taxon>
    </lineage>
</organism>
<dbReference type="PANTHER" id="PTHR37273:SF1">
    <property type="entry name" value="ADL397C-AP"/>
    <property type="match status" value="1"/>
</dbReference>
<dbReference type="OrthoDB" id="2138282at2759"/>
<dbReference type="InterPro" id="IPR012349">
    <property type="entry name" value="Split_barrel_FMN-bd"/>
</dbReference>
<dbReference type="AlphaFoldDB" id="A0A9W8B6S4"/>
<dbReference type="Proteomes" id="UP001151582">
    <property type="component" value="Unassembled WGS sequence"/>
</dbReference>
<gene>
    <name evidence="2" type="ORF">H4R34_003817</name>
</gene>
<dbReference type="PANTHER" id="PTHR37273">
    <property type="entry name" value="CHROMOSOME 8, WHOLE GENOME SHOTGUN SEQUENCE"/>
    <property type="match status" value="1"/>
</dbReference>
<evidence type="ECO:0000313" key="3">
    <source>
        <dbReference type="Proteomes" id="UP001151582"/>
    </source>
</evidence>
<dbReference type="SUPFAM" id="SSF50475">
    <property type="entry name" value="FMN-binding split barrel"/>
    <property type="match status" value="1"/>
</dbReference>
<dbReference type="InterPro" id="IPR055343">
    <property type="entry name" value="CREG_beta-barrel"/>
</dbReference>
<sequence>MDTARETVADAARLARQLVTNQALGTLTTVMADSTVHPAPVPFGTMEYFVDDSRGNLVLLISNLSVSAKNRSVHPTAAVAVRSPTSTAPAMTQPRVTLSGQLEPLTAEDASAERERYLQRHPDAQSWVGWSDFRFYRLQVQAVYYIGGFGGAHYIGSVPLDLYRSQGALISDVQSADK</sequence>
<name>A0A9W8B6S4_9FUNG</name>
<feature type="domain" description="CREG-like beta-barrel" evidence="1">
    <location>
        <begin position="7"/>
        <end position="163"/>
    </location>
</feature>
<accession>A0A9W8B6S4</accession>
<comment type="caution">
    <text evidence="2">The sequence shown here is derived from an EMBL/GenBank/DDBJ whole genome shotgun (WGS) entry which is preliminary data.</text>
</comment>
<evidence type="ECO:0000313" key="2">
    <source>
        <dbReference type="EMBL" id="KAJ1976848.1"/>
    </source>
</evidence>
<reference evidence="2" key="1">
    <citation type="submission" date="2022-07" db="EMBL/GenBank/DDBJ databases">
        <title>Phylogenomic reconstructions and comparative analyses of Kickxellomycotina fungi.</title>
        <authorList>
            <person name="Reynolds N.K."/>
            <person name="Stajich J.E."/>
            <person name="Barry K."/>
            <person name="Grigoriev I.V."/>
            <person name="Crous P."/>
            <person name="Smith M.E."/>
        </authorList>
    </citation>
    <scope>NUCLEOTIDE SEQUENCE</scope>
    <source>
        <strain evidence="2">RSA 567</strain>
    </source>
</reference>
<evidence type="ECO:0000259" key="1">
    <source>
        <dbReference type="Pfam" id="PF13883"/>
    </source>
</evidence>
<dbReference type="Gene3D" id="2.30.110.10">
    <property type="entry name" value="Electron Transport, Fmn-binding Protein, Chain A"/>
    <property type="match status" value="1"/>
</dbReference>